<name>A0A1K1NY25_9FLAO</name>
<dbReference type="Proteomes" id="UP000183257">
    <property type="component" value="Unassembled WGS sequence"/>
</dbReference>
<protein>
    <submittedName>
        <fullName evidence="1">Uncharacterized protein</fullName>
    </submittedName>
</protein>
<dbReference type="OrthoDB" id="2677145at2"/>
<evidence type="ECO:0000313" key="2">
    <source>
        <dbReference type="Proteomes" id="UP000183257"/>
    </source>
</evidence>
<dbReference type="EMBL" id="FPIY01000002">
    <property type="protein sequence ID" value="SFW39310.1"/>
    <property type="molecule type" value="Genomic_DNA"/>
</dbReference>
<dbReference type="AlphaFoldDB" id="A0A1K1NY25"/>
<reference evidence="2" key="1">
    <citation type="submission" date="2016-11" db="EMBL/GenBank/DDBJ databases">
        <authorList>
            <person name="Varghese N."/>
            <person name="Submissions S."/>
        </authorList>
    </citation>
    <scope>NUCLEOTIDE SEQUENCE [LARGE SCALE GENOMIC DNA]</scope>
    <source>
        <strain evidence="2">DSM 24786</strain>
    </source>
</reference>
<dbReference type="STRING" id="76595.SAMN05660313_01404"/>
<keyword evidence="2" id="KW-1185">Reference proteome</keyword>
<gene>
    <name evidence="1" type="ORF">SAMN05660313_01404</name>
</gene>
<sequence length="282" mass="32158">MKKILLVAFLIALNSCAEKKTKTEDFKNTELNAKDNVDAKKEESPSKELNKAIVLGSYTGKIGSNLEVAFNLPNSNGVIDGFYYYKKIGIDIKVVGTVVADSLLAYELNYKNDTLAILKGKISKAAIKGKWISTQRKKELPFTLEKTDTAITPLPENIEGEYYNDICDVTLTFAKTKGEYYYTYKSNERTLTGKLSFSRGDDLYINLTEIEYAEDYFDVALFEEDPEKENEYAKLKEIGKRRLGVECYYSPGELTIQNYGNAMNYYVKLKDCSEKYIHFKKQ</sequence>
<accession>A0A1K1NY25</accession>
<proteinExistence type="predicted"/>
<dbReference type="RefSeq" id="WP_072303086.1">
    <property type="nucleotide sequence ID" value="NZ_FPIY01000002.1"/>
</dbReference>
<organism evidence="1 2">
    <name type="scientific">Cellulophaga fucicola</name>
    <dbReference type="NCBI Taxonomy" id="76595"/>
    <lineage>
        <taxon>Bacteria</taxon>
        <taxon>Pseudomonadati</taxon>
        <taxon>Bacteroidota</taxon>
        <taxon>Flavobacteriia</taxon>
        <taxon>Flavobacteriales</taxon>
        <taxon>Flavobacteriaceae</taxon>
        <taxon>Cellulophaga</taxon>
    </lineage>
</organism>
<evidence type="ECO:0000313" key="1">
    <source>
        <dbReference type="EMBL" id="SFW39310.1"/>
    </source>
</evidence>